<dbReference type="Proteomes" id="UP000177691">
    <property type="component" value="Unassembled WGS sequence"/>
</dbReference>
<dbReference type="AlphaFoldDB" id="A0A1F5RJT0"/>
<dbReference type="InterPro" id="IPR001206">
    <property type="entry name" value="Diacylglycerol_kinase_cat_dom"/>
</dbReference>
<proteinExistence type="predicted"/>
<dbReference type="Pfam" id="PF00781">
    <property type="entry name" value="DAGK_cat"/>
    <property type="match status" value="1"/>
</dbReference>
<sequence>MHIYIFDYFLNQKSYEAVVAKIETRLTDLGLNGKNCHVGPLKSLKSIVKEEFKNNPKTIVAIGNNATLNQLINALEENDITVGIIPVGDNNSIAQSFGIEDEERACNVLSARLVETVSLGKINEQYFIAAAQIANKETILEINGKYTVEPTGPGLTKIINLNADASSPKSSPQDGLLEIVVSVTKKGLISSSTDVSFIQTSRLIANNLAHKNFLIDNAAEVATPAEITVVKERLQIIVGKERVF</sequence>
<gene>
    <name evidence="2" type="ORF">A3D54_03810</name>
</gene>
<feature type="domain" description="DAGKc" evidence="1">
    <location>
        <begin position="45"/>
        <end position="126"/>
    </location>
</feature>
<comment type="caution">
    <text evidence="2">The sequence shown here is derived from an EMBL/GenBank/DDBJ whole genome shotgun (WGS) entry which is preliminary data.</text>
</comment>
<dbReference type="InterPro" id="IPR016064">
    <property type="entry name" value="NAD/diacylglycerol_kinase_sf"/>
</dbReference>
<evidence type="ECO:0000313" key="2">
    <source>
        <dbReference type="EMBL" id="OGF14688.1"/>
    </source>
</evidence>
<protein>
    <recommendedName>
        <fullName evidence="1">DAGKc domain-containing protein</fullName>
    </recommendedName>
</protein>
<reference evidence="2 3" key="1">
    <citation type="journal article" date="2016" name="Nat. Commun.">
        <title>Thousands of microbial genomes shed light on interconnected biogeochemical processes in an aquifer system.</title>
        <authorList>
            <person name="Anantharaman K."/>
            <person name="Brown C.T."/>
            <person name="Hug L.A."/>
            <person name="Sharon I."/>
            <person name="Castelle C.J."/>
            <person name="Probst A.J."/>
            <person name="Thomas B.C."/>
            <person name="Singh A."/>
            <person name="Wilkins M.J."/>
            <person name="Karaoz U."/>
            <person name="Brodie E.L."/>
            <person name="Williams K.H."/>
            <person name="Hubbard S.S."/>
            <person name="Banfield J.F."/>
        </authorList>
    </citation>
    <scope>NUCLEOTIDE SEQUENCE [LARGE SCALE GENOMIC DNA]</scope>
</reference>
<evidence type="ECO:0000313" key="3">
    <source>
        <dbReference type="Proteomes" id="UP000177691"/>
    </source>
</evidence>
<dbReference type="GO" id="GO:0016301">
    <property type="term" value="F:kinase activity"/>
    <property type="evidence" value="ECO:0007669"/>
    <property type="project" value="InterPro"/>
</dbReference>
<dbReference type="EMBL" id="MFFU01000060">
    <property type="protein sequence ID" value="OGF14688.1"/>
    <property type="molecule type" value="Genomic_DNA"/>
</dbReference>
<dbReference type="SUPFAM" id="SSF111331">
    <property type="entry name" value="NAD kinase/diacylglycerol kinase-like"/>
    <property type="match status" value="1"/>
</dbReference>
<evidence type="ECO:0000259" key="1">
    <source>
        <dbReference type="PROSITE" id="PS50146"/>
    </source>
</evidence>
<dbReference type="PROSITE" id="PS50146">
    <property type="entry name" value="DAGK"/>
    <property type="match status" value="1"/>
</dbReference>
<dbReference type="InterPro" id="IPR017438">
    <property type="entry name" value="ATP-NAD_kinase_N"/>
</dbReference>
<dbReference type="Gene3D" id="3.40.50.10330">
    <property type="entry name" value="Probable inorganic polyphosphate/atp-NAD kinase, domain 1"/>
    <property type="match status" value="1"/>
</dbReference>
<organism evidence="2 3">
    <name type="scientific">Candidatus Falkowbacteria bacterium RIFCSPHIGHO2_02_FULL_45_15</name>
    <dbReference type="NCBI Taxonomy" id="1797987"/>
    <lineage>
        <taxon>Bacteria</taxon>
        <taxon>Candidatus Falkowiibacteriota</taxon>
    </lineage>
</organism>
<accession>A0A1F5RJT0</accession>
<name>A0A1F5RJT0_9BACT</name>